<feature type="transmembrane region" description="Helical" evidence="1">
    <location>
        <begin position="463"/>
        <end position="481"/>
    </location>
</feature>
<evidence type="ECO:0000256" key="1">
    <source>
        <dbReference type="SAM" id="Phobius"/>
    </source>
</evidence>
<dbReference type="EMBL" id="JBEPSD010000001">
    <property type="protein sequence ID" value="MET4569446.1"/>
    <property type="molecule type" value="Genomic_DNA"/>
</dbReference>
<dbReference type="Gene3D" id="3.30.70.1430">
    <property type="entry name" value="Multidrug efflux transporter AcrB pore domain"/>
    <property type="match status" value="2"/>
</dbReference>
<feature type="transmembrane region" description="Helical" evidence="1">
    <location>
        <begin position="901"/>
        <end position="922"/>
    </location>
</feature>
<dbReference type="Gene3D" id="3.30.70.1440">
    <property type="entry name" value="Multidrug efflux transporter AcrB pore domain"/>
    <property type="match status" value="1"/>
</dbReference>
<organism evidence="2 3">
    <name type="scientific">Rhodanobacter soli</name>
    <dbReference type="NCBI Taxonomy" id="590609"/>
    <lineage>
        <taxon>Bacteria</taxon>
        <taxon>Pseudomonadati</taxon>
        <taxon>Pseudomonadota</taxon>
        <taxon>Gammaproteobacteria</taxon>
        <taxon>Lysobacterales</taxon>
        <taxon>Rhodanobacteraceae</taxon>
        <taxon>Rhodanobacter</taxon>
    </lineage>
</organism>
<proteinExistence type="predicted"/>
<dbReference type="PANTHER" id="PTHR32063">
    <property type="match status" value="1"/>
</dbReference>
<dbReference type="Gene3D" id="3.30.70.1320">
    <property type="entry name" value="Multidrug efflux transporter AcrB pore domain like"/>
    <property type="match status" value="1"/>
</dbReference>
<feature type="transmembrane region" description="Helical" evidence="1">
    <location>
        <begin position="427"/>
        <end position="451"/>
    </location>
</feature>
<dbReference type="SUPFAM" id="SSF82866">
    <property type="entry name" value="Multidrug efflux transporter AcrB transmembrane domain"/>
    <property type="match status" value="2"/>
</dbReference>
<keyword evidence="3" id="KW-1185">Reference proteome</keyword>
<dbReference type="PANTHER" id="PTHR32063:SF14">
    <property type="entry name" value="BLL4319 PROTEIN"/>
    <property type="match status" value="1"/>
</dbReference>
<feature type="transmembrane region" description="Helical" evidence="1">
    <location>
        <begin position="359"/>
        <end position="379"/>
    </location>
</feature>
<feature type="transmembrane region" description="Helical" evidence="1">
    <location>
        <begin position="845"/>
        <end position="865"/>
    </location>
</feature>
<dbReference type="InterPro" id="IPR027463">
    <property type="entry name" value="AcrB_DN_DC_subdom"/>
</dbReference>
<feature type="transmembrane region" description="Helical" evidence="1">
    <location>
        <begin position="526"/>
        <end position="546"/>
    </location>
</feature>
<dbReference type="InterPro" id="IPR001036">
    <property type="entry name" value="Acrflvin-R"/>
</dbReference>
<evidence type="ECO:0000313" key="2">
    <source>
        <dbReference type="EMBL" id="MET4569446.1"/>
    </source>
</evidence>
<feature type="transmembrane region" description="Helical" evidence="1">
    <location>
        <begin position="333"/>
        <end position="352"/>
    </location>
</feature>
<keyword evidence="1" id="KW-1133">Transmembrane helix</keyword>
<dbReference type="Gene3D" id="1.20.1640.10">
    <property type="entry name" value="Multidrug efflux transporter AcrB transmembrane domain"/>
    <property type="match status" value="2"/>
</dbReference>
<keyword evidence="1" id="KW-0472">Membrane</keyword>
<dbReference type="SUPFAM" id="SSF82714">
    <property type="entry name" value="Multidrug efflux transporter AcrB TolC docking domain, DN and DC subdomains"/>
    <property type="match status" value="2"/>
</dbReference>
<dbReference type="RefSeq" id="WP_354548846.1">
    <property type="nucleotide sequence ID" value="NZ_JBEPSD010000001.1"/>
</dbReference>
<sequence length="1024" mass="109723">MKFTDLFINKPVLAVVVSLLILVLGVRAVSSLTVRQYPKTENATVTISTAYYGADAQTMAGFITQPLEQAISQAQGIDYLSSSSVQGVSTITATLRLNYDANRALTEITTQVNSVKNQLPPQAQQPVLNVQTGETVDAMYMGFYSDVLPTNNITDYLARVVKPKLDSIDGVQTAELLGARQFALRAWLDPAKMAAHGITATDVNTALASNNYLAAVGSSKGQAVTVDLTADSNLHSVDEFKQLAIKQGNGAIVRLQDVATVSLGSENYDFNVAFSGKRSVFIGIKVAPDANVLDVAKRVREAFPEIQSQLPGGLTGQIVYDGTEFVNSSINEVVKTLVEALLIVTLVIFLFLGSLRAVIIPVIAMPLSLVGTFFVMLALGYSINLLTLLALVLAIGLVVDDAIIVVENVDRHMKEEGKTPLQAALLAARELGGPIMAMTVVLIAVYVPIGFQKGLTGALFSEFAFTLAGAVTVSAVIALTLSPMMTSKFFRNEQESGRFVQFIDRQFDRVHQGYQRVLHNTLSTKSVVIVMSALLLLATIALGVTAQSELAPEEDQGIVVGQIVGAPNTTAQQMNVYATQMFELSRQLPEYEQMFQLTGVPTINQGIGGVLFKPWDQRHRSAHELQQVLQEKWNGIAGGRVAAFQFPPLPGASGLPIQVVITTTEPFENLNEVASQVLQKAQASGKFYFVDSDLKVDKPQSTVSLDRDMITTLGLTQQDVGAALGSALGGGYVNYFSISGRSYKVIPQVLQADRLNPNQVLDYYIRVPDGSVIPASTVAKITKQVVPQSLNRFQQLNSATISGVSGMSQGDALTYLRDLVKQVAPTGYNVDYAGQSRQFTQESGGFGNTLLFAVIIVFLALAAQFNSLRDPIVILVSVPLALFGALIFVNLFTSLNIYTEVGLVTLMGLISKHGILIVQFANQSQLNGMSKREAIEHAAAVRLRPILMTTAAMVLGVLPLVIASGAGAAGRFNMGLVISTGLAIGTVFTLFVVPAFYLLLAADRHGGKPSDEPRLAAPGPTVQA</sequence>
<dbReference type="Gene3D" id="3.30.2090.10">
    <property type="entry name" value="Multidrug efflux transporter AcrB TolC docking domain, DN and DC subdomains"/>
    <property type="match status" value="2"/>
</dbReference>
<evidence type="ECO:0000313" key="3">
    <source>
        <dbReference type="Proteomes" id="UP001549251"/>
    </source>
</evidence>
<dbReference type="Pfam" id="PF00873">
    <property type="entry name" value="ACR_tran"/>
    <property type="match status" value="1"/>
</dbReference>
<keyword evidence="1" id="KW-0812">Transmembrane</keyword>
<dbReference type="Proteomes" id="UP001549251">
    <property type="component" value="Unassembled WGS sequence"/>
</dbReference>
<feature type="transmembrane region" description="Helical" evidence="1">
    <location>
        <begin position="974"/>
        <end position="1000"/>
    </location>
</feature>
<dbReference type="SUPFAM" id="SSF82693">
    <property type="entry name" value="Multidrug efflux transporter AcrB pore domain, PN1, PN2, PC1 and PC2 subdomains"/>
    <property type="match status" value="4"/>
</dbReference>
<protein>
    <submittedName>
        <fullName evidence="2">Multidrug efflux pump</fullName>
    </submittedName>
</protein>
<accession>A0ABV2PWL9</accession>
<feature type="transmembrane region" description="Helical" evidence="1">
    <location>
        <begin position="385"/>
        <end position="406"/>
    </location>
</feature>
<comment type="caution">
    <text evidence="2">The sequence shown here is derived from an EMBL/GenBank/DDBJ whole genome shotgun (WGS) entry which is preliminary data.</text>
</comment>
<gene>
    <name evidence="2" type="ORF">ABIE04_001773</name>
</gene>
<feature type="transmembrane region" description="Helical" evidence="1">
    <location>
        <begin position="872"/>
        <end position="895"/>
    </location>
</feature>
<reference evidence="2 3" key="1">
    <citation type="submission" date="2024-06" db="EMBL/GenBank/DDBJ databases">
        <title>Sorghum-associated microbial communities from plants grown in Nebraska, USA.</title>
        <authorList>
            <person name="Schachtman D."/>
        </authorList>
    </citation>
    <scope>NUCLEOTIDE SEQUENCE [LARGE SCALE GENOMIC DNA]</scope>
    <source>
        <strain evidence="2 3">1757</strain>
    </source>
</reference>
<name>A0ABV2PWL9_9GAMM</name>
<dbReference type="PRINTS" id="PR00702">
    <property type="entry name" value="ACRIFLAVINRP"/>
</dbReference>
<feature type="transmembrane region" description="Helical" evidence="1">
    <location>
        <begin position="943"/>
        <end position="962"/>
    </location>
</feature>